<evidence type="ECO:0000313" key="3">
    <source>
        <dbReference type="EMBL" id="GMI42162.1"/>
    </source>
</evidence>
<dbReference type="PANTHER" id="PTHR45856:SF25">
    <property type="entry name" value="FUNGAL LIPASE-LIKE DOMAIN-CONTAINING PROTEIN"/>
    <property type="match status" value="1"/>
</dbReference>
<dbReference type="Proteomes" id="UP001165060">
    <property type="component" value="Unassembled WGS sequence"/>
</dbReference>
<dbReference type="SUPFAM" id="SSF53474">
    <property type="entry name" value="alpha/beta-Hydrolases"/>
    <property type="match status" value="1"/>
</dbReference>
<gene>
    <name evidence="3" type="ORF">TeGR_g12248</name>
</gene>
<reference evidence="3 4" key="1">
    <citation type="journal article" date="2023" name="Commun. Biol.">
        <title>Genome analysis of Parmales, the sister group of diatoms, reveals the evolutionary specialization of diatoms from phago-mixotrophs to photoautotrophs.</title>
        <authorList>
            <person name="Ban H."/>
            <person name="Sato S."/>
            <person name="Yoshikawa S."/>
            <person name="Yamada K."/>
            <person name="Nakamura Y."/>
            <person name="Ichinomiya M."/>
            <person name="Sato N."/>
            <person name="Blanc-Mathieu R."/>
            <person name="Endo H."/>
            <person name="Kuwata A."/>
            <person name="Ogata H."/>
        </authorList>
    </citation>
    <scope>NUCLEOTIDE SEQUENCE [LARGE SCALE GENOMIC DNA]</scope>
</reference>
<feature type="chain" id="PRO_5047283449" description="Fungal lipase-type domain-containing protein" evidence="1">
    <location>
        <begin position="27"/>
        <end position="308"/>
    </location>
</feature>
<sequence length="308" mass="33606">MLRLLPALLPALLLSLLGSLPCTSSAASYSEAAAIRYVDLAGQAYCTPSQISNATNQHAALISGFTPASVWHNDNLQFYAGYDALTDSVFVAVRGSLDLNNWIDNIDAVKTAPYEGAGDVEVHAGFWSEYEQLRDPIVAAVTEAADKYGTDRLSVAGHSSGGANSVFLAYDVARGALLPGFELLPLYTFGCPRVGNKAFYDAFEALDIEHTRVVHWRDIVPHLPNEWMGFRHTAREVWYSNEDSTEFTVCSDEDGEDPSCSNSLTFAMSGGDHCYYVGKPICACDAEEAERLREELDREDGEGRIAVQ</sequence>
<dbReference type="InterPro" id="IPR029058">
    <property type="entry name" value="AB_hydrolase_fold"/>
</dbReference>
<dbReference type="EMBL" id="BRYB01001052">
    <property type="protein sequence ID" value="GMI42162.1"/>
    <property type="molecule type" value="Genomic_DNA"/>
</dbReference>
<keyword evidence="1" id="KW-0732">Signal</keyword>
<accession>A0ABQ6N7K5</accession>
<evidence type="ECO:0000313" key="4">
    <source>
        <dbReference type="Proteomes" id="UP001165060"/>
    </source>
</evidence>
<dbReference type="PANTHER" id="PTHR45856">
    <property type="entry name" value="ALPHA/BETA-HYDROLASES SUPERFAMILY PROTEIN"/>
    <property type="match status" value="1"/>
</dbReference>
<proteinExistence type="predicted"/>
<feature type="signal peptide" evidence="1">
    <location>
        <begin position="1"/>
        <end position="26"/>
    </location>
</feature>
<dbReference type="Gene3D" id="3.40.50.1820">
    <property type="entry name" value="alpha/beta hydrolase"/>
    <property type="match status" value="1"/>
</dbReference>
<dbReference type="InterPro" id="IPR051218">
    <property type="entry name" value="Sec_MonoDiacylglyc_Lipase"/>
</dbReference>
<evidence type="ECO:0000256" key="1">
    <source>
        <dbReference type="SAM" id="SignalP"/>
    </source>
</evidence>
<organism evidence="3 4">
    <name type="scientific">Tetraparma gracilis</name>
    <dbReference type="NCBI Taxonomy" id="2962635"/>
    <lineage>
        <taxon>Eukaryota</taxon>
        <taxon>Sar</taxon>
        <taxon>Stramenopiles</taxon>
        <taxon>Ochrophyta</taxon>
        <taxon>Bolidophyceae</taxon>
        <taxon>Parmales</taxon>
        <taxon>Triparmaceae</taxon>
        <taxon>Tetraparma</taxon>
    </lineage>
</organism>
<protein>
    <recommendedName>
        <fullName evidence="2">Fungal lipase-type domain-containing protein</fullName>
    </recommendedName>
</protein>
<dbReference type="Pfam" id="PF01764">
    <property type="entry name" value="Lipase_3"/>
    <property type="match status" value="1"/>
</dbReference>
<dbReference type="CDD" id="cd00519">
    <property type="entry name" value="Lipase_3"/>
    <property type="match status" value="1"/>
</dbReference>
<dbReference type="InterPro" id="IPR002921">
    <property type="entry name" value="Fungal_lipase-type"/>
</dbReference>
<comment type="caution">
    <text evidence="3">The sequence shown here is derived from an EMBL/GenBank/DDBJ whole genome shotgun (WGS) entry which is preliminary data.</text>
</comment>
<keyword evidence="4" id="KW-1185">Reference proteome</keyword>
<feature type="domain" description="Fungal lipase-type" evidence="2">
    <location>
        <begin position="90"/>
        <end position="226"/>
    </location>
</feature>
<evidence type="ECO:0000259" key="2">
    <source>
        <dbReference type="Pfam" id="PF01764"/>
    </source>
</evidence>
<name>A0ABQ6N7K5_9STRA</name>